<dbReference type="InterPro" id="IPR001611">
    <property type="entry name" value="Leu-rich_rpt"/>
</dbReference>
<dbReference type="GO" id="GO:0016020">
    <property type="term" value="C:membrane"/>
    <property type="evidence" value="ECO:0007669"/>
    <property type="project" value="UniProtKB-SubCell"/>
</dbReference>
<dbReference type="Pfam" id="PF08263">
    <property type="entry name" value="LRRNT_2"/>
    <property type="match status" value="1"/>
</dbReference>
<dbReference type="eggNOG" id="KOG0619">
    <property type="taxonomic scope" value="Eukaryota"/>
</dbReference>
<keyword evidence="9" id="KW-0325">Glycoprotein</keyword>
<gene>
    <name evidence="12" type="ORF">CICLE_v10015768mg</name>
</gene>
<dbReference type="InterPro" id="IPR046956">
    <property type="entry name" value="RLP23-like"/>
</dbReference>
<dbReference type="InterPro" id="IPR032675">
    <property type="entry name" value="LRR_dom_sf"/>
</dbReference>
<keyword evidence="5" id="KW-0677">Repeat</keyword>
<feature type="signal peptide" evidence="10">
    <location>
        <begin position="1"/>
        <end position="25"/>
    </location>
</feature>
<dbReference type="InterPro" id="IPR013210">
    <property type="entry name" value="LRR_N_plant-typ"/>
</dbReference>
<evidence type="ECO:0000256" key="5">
    <source>
        <dbReference type="ARBA" id="ARBA00022737"/>
    </source>
</evidence>
<evidence type="ECO:0000256" key="7">
    <source>
        <dbReference type="ARBA" id="ARBA00023136"/>
    </source>
</evidence>
<dbReference type="STRING" id="85681.V4W4Q8"/>
<proteinExistence type="predicted"/>
<comment type="subcellular location">
    <subcellularLocation>
        <location evidence="1">Membrane</location>
        <topology evidence="1">Single-pass type I membrane protein</topology>
    </subcellularLocation>
</comment>
<dbReference type="PANTHER" id="PTHR48061">
    <property type="entry name" value="LEUCINE-RICH REPEAT RECEPTOR PROTEIN KINASE EMS1-LIKE-RELATED"/>
    <property type="match status" value="1"/>
</dbReference>
<evidence type="ECO:0000256" key="3">
    <source>
        <dbReference type="ARBA" id="ARBA00022692"/>
    </source>
</evidence>
<evidence type="ECO:0000256" key="6">
    <source>
        <dbReference type="ARBA" id="ARBA00022989"/>
    </source>
</evidence>
<keyword evidence="2" id="KW-0433">Leucine-rich repeat</keyword>
<dbReference type="EMBL" id="KI536312">
    <property type="protein sequence ID" value="ESR61034.1"/>
    <property type="molecule type" value="Genomic_DNA"/>
</dbReference>
<dbReference type="KEGG" id="cic:CICLE_v10015768mg"/>
<evidence type="ECO:0000256" key="10">
    <source>
        <dbReference type="SAM" id="SignalP"/>
    </source>
</evidence>
<keyword evidence="13" id="KW-1185">Reference proteome</keyword>
<sequence>MGLSLRFFTFMHLVSSLLIFHLAIAHFTSSMQPHTLCHDQDRSALLKFIESLTINRYASRNPLSYPKVASWNQDEQNSDCCSWDGIKCDEDTGHVISLNLSSSWLYGSINSSSSLFQLVHLEWLALADNHFHFSVIPSEIVNLSRLTRLSLSGSFFAGQIPAELLELSRLEVLDLSSNDHHLKLQSPGLANLAEKLTNLKRLNLTDVNISSAVPPTFANLSSLISLSLSESFLHGEIPTEIFQLPNLRLLELAYNSNLTGHLPEFQKSNSLELLNVAFSGFSGKIPNSIDNLKSLSHLYLPRCYFSGKIPPSLGNLVRVINIKNIFVMILLMWQLSKQGCYLLVCKFVNHSSL</sequence>
<evidence type="ECO:0000256" key="2">
    <source>
        <dbReference type="ARBA" id="ARBA00022614"/>
    </source>
</evidence>
<evidence type="ECO:0000256" key="8">
    <source>
        <dbReference type="ARBA" id="ARBA00023170"/>
    </source>
</evidence>
<dbReference type="Gene3D" id="3.80.10.10">
    <property type="entry name" value="Ribonuclease Inhibitor"/>
    <property type="match status" value="4"/>
</dbReference>
<feature type="chain" id="PRO_5004729476" description="Leucine-rich repeat-containing N-terminal plant-type domain-containing protein" evidence="10">
    <location>
        <begin position="26"/>
        <end position="353"/>
    </location>
</feature>
<evidence type="ECO:0000256" key="1">
    <source>
        <dbReference type="ARBA" id="ARBA00004479"/>
    </source>
</evidence>
<keyword evidence="8" id="KW-0675">Receptor</keyword>
<organism evidence="12 13">
    <name type="scientific">Citrus clementina</name>
    <name type="common">Clementine</name>
    <name type="synonym">Citrus deliciosa x Citrus sinensis</name>
    <dbReference type="NCBI Taxonomy" id="85681"/>
    <lineage>
        <taxon>Eukaryota</taxon>
        <taxon>Viridiplantae</taxon>
        <taxon>Streptophyta</taxon>
        <taxon>Embryophyta</taxon>
        <taxon>Tracheophyta</taxon>
        <taxon>Spermatophyta</taxon>
        <taxon>Magnoliopsida</taxon>
        <taxon>eudicotyledons</taxon>
        <taxon>Gunneridae</taxon>
        <taxon>Pentapetalae</taxon>
        <taxon>rosids</taxon>
        <taxon>malvids</taxon>
        <taxon>Sapindales</taxon>
        <taxon>Rutaceae</taxon>
        <taxon>Aurantioideae</taxon>
        <taxon>Citrus</taxon>
    </lineage>
</organism>
<evidence type="ECO:0000256" key="4">
    <source>
        <dbReference type="ARBA" id="ARBA00022729"/>
    </source>
</evidence>
<evidence type="ECO:0000259" key="11">
    <source>
        <dbReference type="Pfam" id="PF08263"/>
    </source>
</evidence>
<dbReference type="SUPFAM" id="SSF52058">
    <property type="entry name" value="L domain-like"/>
    <property type="match status" value="1"/>
</dbReference>
<keyword evidence="3" id="KW-0812">Transmembrane</keyword>
<dbReference type="InParanoid" id="V4W4Q8"/>
<feature type="domain" description="Leucine-rich repeat-containing N-terminal plant-type" evidence="11">
    <location>
        <begin position="38"/>
        <end position="89"/>
    </location>
</feature>
<protein>
    <recommendedName>
        <fullName evidence="11">Leucine-rich repeat-containing N-terminal plant-type domain-containing protein</fullName>
    </recommendedName>
</protein>
<keyword evidence="7" id="KW-0472">Membrane</keyword>
<dbReference type="OMA" id="HANSTIF"/>
<keyword evidence="6" id="KW-1133">Transmembrane helix</keyword>
<dbReference type="PANTHER" id="PTHR48061:SF12">
    <property type="entry name" value="DISEASE RESISTANCE LIKE PROTEIN"/>
    <property type="match status" value="1"/>
</dbReference>
<accession>V4W4Q8</accession>
<dbReference type="AlphaFoldDB" id="V4W4Q8"/>
<keyword evidence="4 10" id="KW-0732">Signal</keyword>
<dbReference type="Proteomes" id="UP000030687">
    <property type="component" value="Unassembled WGS sequence"/>
</dbReference>
<dbReference type="Gramene" id="ESR61034">
    <property type="protein sequence ID" value="ESR61034"/>
    <property type="gene ID" value="CICLE_v10015768mg"/>
</dbReference>
<dbReference type="Pfam" id="PF13855">
    <property type="entry name" value="LRR_8"/>
    <property type="match status" value="1"/>
</dbReference>
<reference evidence="12 13" key="1">
    <citation type="submission" date="2013-10" db="EMBL/GenBank/DDBJ databases">
        <authorList>
            <consortium name="International Citrus Genome Consortium"/>
            <person name="Jenkins J."/>
            <person name="Schmutz J."/>
            <person name="Prochnik S."/>
            <person name="Rokhsar D."/>
            <person name="Gmitter F."/>
            <person name="Ollitrault P."/>
            <person name="Machado M."/>
            <person name="Talon M."/>
            <person name="Wincker P."/>
            <person name="Jaillon O."/>
            <person name="Morgante M."/>
        </authorList>
    </citation>
    <scope>NUCLEOTIDE SEQUENCE</scope>
    <source>
        <strain evidence="13">cv. Clemenules</strain>
    </source>
</reference>
<dbReference type="Pfam" id="PF00560">
    <property type="entry name" value="LRR_1"/>
    <property type="match status" value="1"/>
</dbReference>
<name>V4W4Q8_CITCL</name>
<evidence type="ECO:0000313" key="13">
    <source>
        <dbReference type="Proteomes" id="UP000030687"/>
    </source>
</evidence>
<evidence type="ECO:0000313" key="12">
    <source>
        <dbReference type="EMBL" id="ESR61034.1"/>
    </source>
</evidence>
<evidence type="ECO:0000256" key="9">
    <source>
        <dbReference type="ARBA" id="ARBA00023180"/>
    </source>
</evidence>